<dbReference type="Proteomes" id="UP000475862">
    <property type="component" value="Unassembled WGS sequence"/>
</dbReference>
<sequence>MEHSKVVLSNFTNFLFLSSYVPVIFSLLPSNTTESYILALNKVSKYLTVGMVFVDFETAIYSAITSQLQQVTYIAAHPFSQPIIKYCSKTVRVSSFFFRSMFSKFKKLEHFQKEEWMFYKIFKFKFHVLNSGLILMSSRTQIGKGDNFEFLTLCDVGEGPVWYGSIDCSLYSLRLNPALAIVL</sequence>
<keyword evidence="1" id="KW-0812">Transmembrane</keyword>
<protein>
    <submittedName>
        <fullName evidence="2">Uncharacterized protein</fullName>
    </submittedName>
</protein>
<keyword evidence="1" id="KW-0472">Membrane</keyword>
<dbReference type="AlphaFoldDB" id="A0A6G0TRC8"/>
<feature type="transmembrane region" description="Helical" evidence="1">
    <location>
        <begin position="7"/>
        <end position="28"/>
    </location>
</feature>
<reference evidence="2 3" key="1">
    <citation type="submission" date="2019-08" db="EMBL/GenBank/DDBJ databases">
        <title>The genome of the soybean aphid Biotype 1, its phylome, world population structure and adaptation to the North American continent.</title>
        <authorList>
            <person name="Giordano R."/>
            <person name="Donthu R.K."/>
            <person name="Hernandez A.G."/>
            <person name="Wright C.L."/>
            <person name="Zimin A.V."/>
        </authorList>
    </citation>
    <scope>NUCLEOTIDE SEQUENCE [LARGE SCALE GENOMIC DNA]</scope>
    <source>
        <tissue evidence="2">Whole aphids</tissue>
    </source>
</reference>
<keyword evidence="1" id="KW-1133">Transmembrane helix</keyword>
<accession>A0A6G0TRC8</accession>
<proteinExistence type="predicted"/>
<evidence type="ECO:0000313" key="3">
    <source>
        <dbReference type="Proteomes" id="UP000475862"/>
    </source>
</evidence>
<name>A0A6G0TRC8_APHGL</name>
<organism evidence="2 3">
    <name type="scientific">Aphis glycines</name>
    <name type="common">Soybean aphid</name>
    <dbReference type="NCBI Taxonomy" id="307491"/>
    <lineage>
        <taxon>Eukaryota</taxon>
        <taxon>Metazoa</taxon>
        <taxon>Ecdysozoa</taxon>
        <taxon>Arthropoda</taxon>
        <taxon>Hexapoda</taxon>
        <taxon>Insecta</taxon>
        <taxon>Pterygota</taxon>
        <taxon>Neoptera</taxon>
        <taxon>Paraneoptera</taxon>
        <taxon>Hemiptera</taxon>
        <taxon>Sternorrhyncha</taxon>
        <taxon>Aphidomorpha</taxon>
        <taxon>Aphidoidea</taxon>
        <taxon>Aphididae</taxon>
        <taxon>Aphidini</taxon>
        <taxon>Aphis</taxon>
        <taxon>Aphis</taxon>
    </lineage>
</organism>
<keyword evidence="3" id="KW-1185">Reference proteome</keyword>
<evidence type="ECO:0000313" key="2">
    <source>
        <dbReference type="EMBL" id="KAE9537209.1"/>
    </source>
</evidence>
<dbReference type="EMBL" id="VYZN01000018">
    <property type="protein sequence ID" value="KAE9537209.1"/>
    <property type="molecule type" value="Genomic_DNA"/>
</dbReference>
<comment type="caution">
    <text evidence="2">The sequence shown here is derived from an EMBL/GenBank/DDBJ whole genome shotgun (WGS) entry which is preliminary data.</text>
</comment>
<gene>
    <name evidence="2" type="ORF">AGLY_006232</name>
</gene>
<evidence type="ECO:0000256" key="1">
    <source>
        <dbReference type="SAM" id="Phobius"/>
    </source>
</evidence>